<evidence type="ECO:0000313" key="12">
    <source>
        <dbReference type="Proteomes" id="UP000541444"/>
    </source>
</evidence>
<evidence type="ECO:0000256" key="7">
    <source>
        <dbReference type="ARBA" id="ARBA00022840"/>
    </source>
</evidence>
<feature type="region of interest" description="Disordered" evidence="10">
    <location>
        <begin position="23"/>
        <end position="66"/>
    </location>
</feature>
<dbReference type="InterPro" id="IPR003846">
    <property type="entry name" value="SelO"/>
</dbReference>
<dbReference type="EMBL" id="JACGCM010001659">
    <property type="protein sequence ID" value="KAF6151802.1"/>
    <property type="molecule type" value="Genomic_DNA"/>
</dbReference>
<protein>
    <recommendedName>
        <fullName evidence="9">Selenoprotein O</fullName>
    </recommendedName>
</protein>
<sequence length="245" mass="27934">MGRGWGIPWGRFMRDARKSGVDPLNPTPLRVVGHGTNKGFSGVRETNYDSDDENEGSLPGRRGGKNLEARGQQVKLHIPEFDRKADADAFMNWLNRVDKILAYKRYGDPKTVLLFETKLNDYALNWWDNLQKMRADAGFILMSYEDDSFTKLQGLRQKLKTLTASGVPDEKRKAEMDSVNPKYVLRNYLCQSAIDAAEQGDYGELHRLQKVMERPYDEQAGMEKYARLPPAWAYRPGVCMLSCSS</sequence>
<keyword evidence="8" id="KW-0460">Magnesium</keyword>
<keyword evidence="4" id="KW-0548">Nucleotidyltransferase</keyword>
<dbReference type="AlphaFoldDB" id="A0A7J7MAE4"/>
<evidence type="ECO:0000256" key="3">
    <source>
        <dbReference type="ARBA" id="ARBA00022679"/>
    </source>
</evidence>
<dbReference type="PANTHER" id="PTHR32057:SF14">
    <property type="entry name" value="PROTEIN ADENYLYLTRANSFERASE SELO, MITOCHONDRIAL"/>
    <property type="match status" value="1"/>
</dbReference>
<dbReference type="GO" id="GO:0046872">
    <property type="term" value="F:metal ion binding"/>
    <property type="evidence" value="ECO:0007669"/>
    <property type="project" value="UniProtKB-KW"/>
</dbReference>
<keyword evidence="3" id="KW-0808">Transferase</keyword>
<accession>A0A7J7MAE4</accession>
<keyword evidence="7" id="KW-0067">ATP-binding</keyword>
<reference evidence="11 12" key="1">
    <citation type="journal article" date="2020" name="IScience">
        <title>Genome Sequencing of the Endangered Kingdonia uniflora (Circaeasteraceae, Ranunculales) Reveals Potential Mechanisms of Evolutionary Specialization.</title>
        <authorList>
            <person name="Sun Y."/>
            <person name="Deng T."/>
            <person name="Zhang A."/>
            <person name="Moore M.J."/>
            <person name="Landis J.B."/>
            <person name="Lin N."/>
            <person name="Zhang H."/>
            <person name="Zhang X."/>
            <person name="Huang J."/>
            <person name="Zhang X."/>
            <person name="Sun H."/>
            <person name="Wang H."/>
        </authorList>
    </citation>
    <scope>NUCLEOTIDE SEQUENCE [LARGE SCALE GENOMIC DNA]</scope>
    <source>
        <strain evidence="11">TB1705</strain>
        <tissue evidence="11">Leaf</tissue>
    </source>
</reference>
<evidence type="ECO:0000256" key="10">
    <source>
        <dbReference type="SAM" id="MobiDB-lite"/>
    </source>
</evidence>
<comment type="caution">
    <text evidence="11">The sequence shown here is derived from an EMBL/GenBank/DDBJ whole genome shotgun (WGS) entry which is preliminary data.</text>
</comment>
<evidence type="ECO:0000256" key="1">
    <source>
        <dbReference type="ARBA" id="ARBA00001946"/>
    </source>
</evidence>
<evidence type="ECO:0000256" key="2">
    <source>
        <dbReference type="ARBA" id="ARBA00009747"/>
    </source>
</evidence>
<gene>
    <name evidence="11" type="ORF">GIB67_010376</name>
</gene>
<keyword evidence="6" id="KW-0547">Nucleotide-binding</keyword>
<evidence type="ECO:0000313" key="11">
    <source>
        <dbReference type="EMBL" id="KAF6151802.1"/>
    </source>
</evidence>
<evidence type="ECO:0000256" key="5">
    <source>
        <dbReference type="ARBA" id="ARBA00022723"/>
    </source>
</evidence>
<keyword evidence="5" id="KW-0479">Metal-binding</keyword>
<name>A0A7J7MAE4_9MAGN</name>
<proteinExistence type="inferred from homology"/>
<dbReference type="OrthoDB" id="10254721at2759"/>
<evidence type="ECO:0000256" key="8">
    <source>
        <dbReference type="ARBA" id="ARBA00022842"/>
    </source>
</evidence>
<dbReference type="GO" id="GO:0005524">
    <property type="term" value="F:ATP binding"/>
    <property type="evidence" value="ECO:0007669"/>
    <property type="project" value="UniProtKB-KW"/>
</dbReference>
<evidence type="ECO:0000256" key="4">
    <source>
        <dbReference type="ARBA" id="ARBA00022695"/>
    </source>
</evidence>
<comment type="cofactor">
    <cofactor evidence="1">
        <name>Mg(2+)</name>
        <dbReference type="ChEBI" id="CHEBI:18420"/>
    </cofactor>
</comment>
<dbReference type="PANTHER" id="PTHR32057">
    <property type="entry name" value="PROTEIN ADENYLYLTRANSFERASE SELO, MITOCHONDRIAL"/>
    <property type="match status" value="1"/>
</dbReference>
<evidence type="ECO:0000256" key="6">
    <source>
        <dbReference type="ARBA" id="ARBA00022741"/>
    </source>
</evidence>
<organism evidence="11 12">
    <name type="scientific">Kingdonia uniflora</name>
    <dbReference type="NCBI Taxonomy" id="39325"/>
    <lineage>
        <taxon>Eukaryota</taxon>
        <taxon>Viridiplantae</taxon>
        <taxon>Streptophyta</taxon>
        <taxon>Embryophyta</taxon>
        <taxon>Tracheophyta</taxon>
        <taxon>Spermatophyta</taxon>
        <taxon>Magnoliopsida</taxon>
        <taxon>Ranunculales</taxon>
        <taxon>Circaeasteraceae</taxon>
        <taxon>Kingdonia</taxon>
    </lineage>
</organism>
<keyword evidence="12" id="KW-1185">Reference proteome</keyword>
<dbReference type="GO" id="GO:0009534">
    <property type="term" value="C:chloroplast thylakoid"/>
    <property type="evidence" value="ECO:0007669"/>
    <property type="project" value="TreeGrafter"/>
</dbReference>
<evidence type="ECO:0000256" key="9">
    <source>
        <dbReference type="ARBA" id="ARBA00031547"/>
    </source>
</evidence>
<dbReference type="Proteomes" id="UP000541444">
    <property type="component" value="Unassembled WGS sequence"/>
</dbReference>
<comment type="similarity">
    <text evidence="2">Belongs to the SELO family.</text>
</comment>
<dbReference type="GO" id="GO:0070733">
    <property type="term" value="F:AMPylase activity"/>
    <property type="evidence" value="ECO:0007669"/>
    <property type="project" value="TreeGrafter"/>
</dbReference>